<name>A0A443HKY0_BYSSP</name>
<evidence type="ECO:0000313" key="1">
    <source>
        <dbReference type="EMBL" id="RWQ92462.1"/>
    </source>
</evidence>
<evidence type="ECO:0000313" key="2">
    <source>
        <dbReference type="Proteomes" id="UP000283841"/>
    </source>
</evidence>
<dbReference type="EMBL" id="RCNU01000013">
    <property type="protein sequence ID" value="RWQ92462.1"/>
    <property type="molecule type" value="Genomic_DNA"/>
</dbReference>
<dbReference type="AlphaFoldDB" id="A0A443HKY0"/>
<keyword evidence="2" id="KW-1185">Reference proteome</keyword>
<sequence>MSRLEPFFFPGDLLACLAGSSDLPRTVRSVCCSYDGWSYHLDRASRIMVNWGQGDKGDEKWMDWGESRSEVKRFFSSGDLWTARRIMMNERWWRGGRWPAKLG</sequence>
<comment type="caution">
    <text evidence="1">The sequence shown here is derived from an EMBL/GenBank/DDBJ whole genome shotgun (WGS) entry which is preliminary data.</text>
</comment>
<proteinExistence type="predicted"/>
<dbReference type="GeneID" id="39601637"/>
<dbReference type="Proteomes" id="UP000283841">
    <property type="component" value="Unassembled WGS sequence"/>
</dbReference>
<dbReference type="RefSeq" id="XP_028482107.1">
    <property type="nucleotide sequence ID" value="XM_028632360.1"/>
</dbReference>
<accession>A0A443HKY0</accession>
<reference evidence="1 2" key="1">
    <citation type="journal article" date="2018" name="Front. Microbiol.">
        <title>Genomic and genetic insights into a cosmopolitan fungus, Paecilomyces variotii (Eurotiales).</title>
        <authorList>
            <person name="Urquhart A.S."/>
            <person name="Mondo S.J."/>
            <person name="Makela M.R."/>
            <person name="Hane J.K."/>
            <person name="Wiebenga A."/>
            <person name="He G."/>
            <person name="Mihaltcheva S."/>
            <person name="Pangilinan J."/>
            <person name="Lipzen A."/>
            <person name="Barry K."/>
            <person name="de Vries R.P."/>
            <person name="Grigoriev I.V."/>
            <person name="Idnurm A."/>
        </authorList>
    </citation>
    <scope>NUCLEOTIDE SEQUENCE [LARGE SCALE GENOMIC DNA]</scope>
    <source>
        <strain evidence="1 2">CBS 101075</strain>
    </source>
</reference>
<gene>
    <name evidence="1" type="ORF">C8Q69DRAFT_501316</name>
</gene>
<dbReference type="VEuPathDB" id="FungiDB:C8Q69DRAFT_501316"/>
<protein>
    <submittedName>
        <fullName evidence="1">Uncharacterized protein</fullName>
    </submittedName>
</protein>
<organism evidence="1 2">
    <name type="scientific">Byssochlamys spectabilis</name>
    <name type="common">Paecilomyces variotii</name>
    <dbReference type="NCBI Taxonomy" id="264951"/>
    <lineage>
        <taxon>Eukaryota</taxon>
        <taxon>Fungi</taxon>
        <taxon>Dikarya</taxon>
        <taxon>Ascomycota</taxon>
        <taxon>Pezizomycotina</taxon>
        <taxon>Eurotiomycetes</taxon>
        <taxon>Eurotiomycetidae</taxon>
        <taxon>Eurotiales</taxon>
        <taxon>Thermoascaceae</taxon>
        <taxon>Paecilomyces</taxon>
    </lineage>
</organism>